<dbReference type="InterPro" id="IPR000682">
    <property type="entry name" value="PCMT"/>
</dbReference>
<dbReference type="EC" id="2.1.1.77" evidence="3"/>
<reference evidence="12 13" key="1">
    <citation type="submission" date="2020-10" db="EMBL/GenBank/DDBJ databases">
        <title>Haloactinobacterium sp. RN3S43, a bacterium isolated from saline soil.</title>
        <authorList>
            <person name="Sun J.-Q."/>
        </authorList>
    </citation>
    <scope>NUCLEOTIDE SEQUENCE [LARGE SCALE GENOMIC DNA]</scope>
    <source>
        <strain evidence="12 13">RN3S43</strain>
    </source>
</reference>
<dbReference type="PANTHER" id="PTHR11579:SF0">
    <property type="entry name" value="PROTEIN-L-ISOASPARTATE(D-ASPARTATE) O-METHYLTRANSFERASE"/>
    <property type="match status" value="1"/>
</dbReference>
<evidence type="ECO:0000256" key="4">
    <source>
        <dbReference type="ARBA" id="ARBA00013346"/>
    </source>
</evidence>
<protein>
    <recommendedName>
        <fullName evidence="4">Protein-L-isoaspartate O-methyltransferase</fullName>
        <ecNumber evidence="3">2.1.1.77</ecNumber>
    </recommendedName>
    <alternativeName>
        <fullName evidence="11">L-isoaspartyl protein carboxyl methyltransferase</fullName>
    </alternativeName>
    <alternativeName>
        <fullName evidence="9">Protein L-isoaspartyl methyltransferase</fullName>
    </alternativeName>
    <alternativeName>
        <fullName evidence="10">Protein-beta-aspartate methyltransferase</fullName>
    </alternativeName>
</protein>
<comment type="subcellular location">
    <subcellularLocation>
        <location evidence="1">Cytoplasm</location>
    </subcellularLocation>
</comment>
<evidence type="ECO:0000256" key="9">
    <source>
        <dbReference type="ARBA" id="ARBA00030757"/>
    </source>
</evidence>
<organism evidence="12 13">
    <name type="scientific">Ruania alkalisoli</name>
    <dbReference type="NCBI Taxonomy" id="2779775"/>
    <lineage>
        <taxon>Bacteria</taxon>
        <taxon>Bacillati</taxon>
        <taxon>Actinomycetota</taxon>
        <taxon>Actinomycetes</taxon>
        <taxon>Micrococcales</taxon>
        <taxon>Ruaniaceae</taxon>
        <taxon>Ruania</taxon>
    </lineage>
</organism>
<keyword evidence="7 12" id="KW-0808">Transferase</keyword>
<proteinExistence type="inferred from homology"/>
<evidence type="ECO:0000256" key="2">
    <source>
        <dbReference type="ARBA" id="ARBA00005369"/>
    </source>
</evidence>
<evidence type="ECO:0000256" key="11">
    <source>
        <dbReference type="ARBA" id="ARBA00031350"/>
    </source>
</evidence>
<evidence type="ECO:0000256" key="1">
    <source>
        <dbReference type="ARBA" id="ARBA00004496"/>
    </source>
</evidence>
<keyword evidence="8" id="KW-0949">S-adenosyl-L-methionine</keyword>
<dbReference type="KEGG" id="halt:IM660_01590"/>
<dbReference type="SUPFAM" id="SSF53335">
    <property type="entry name" value="S-adenosyl-L-methionine-dependent methyltransferases"/>
    <property type="match status" value="1"/>
</dbReference>
<evidence type="ECO:0000256" key="8">
    <source>
        <dbReference type="ARBA" id="ARBA00022691"/>
    </source>
</evidence>
<keyword evidence="5" id="KW-0963">Cytoplasm</keyword>
<evidence type="ECO:0000256" key="6">
    <source>
        <dbReference type="ARBA" id="ARBA00022603"/>
    </source>
</evidence>
<keyword evidence="13" id="KW-1185">Reference proteome</keyword>
<dbReference type="CDD" id="cd02440">
    <property type="entry name" value="AdoMet_MTases"/>
    <property type="match status" value="1"/>
</dbReference>
<keyword evidence="6 12" id="KW-0489">Methyltransferase</keyword>
<name>A0A7M1SU30_9MICO</name>
<evidence type="ECO:0000256" key="7">
    <source>
        <dbReference type="ARBA" id="ARBA00022679"/>
    </source>
</evidence>
<dbReference type="Pfam" id="PF01135">
    <property type="entry name" value="PCMT"/>
    <property type="match status" value="1"/>
</dbReference>
<comment type="similarity">
    <text evidence="2">Belongs to the methyltransferase superfamily. L-isoaspartyl/D-aspartyl protein methyltransferase family.</text>
</comment>
<dbReference type="RefSeq" id="WP_193497704.1">
    <property type="nucleotide sequence ID" value="NZ_CP063169.1"/>
</dbReference>
<sequence length="202" mass="21191">MDNVDDLETTPHAALDAAFAATPRELFLPSAAQAEAGEDRPVHLGEGQTCSQPSTVRQMLALLAVPRGARVLDLGSGSGWTTALLAHLVGPQGLVDGVEVRPALVRMGRKNLRAAGVPWARIHSAHPDVLGRPEGAPYQRILVSATTPSLPPALLDQLCDGGRMVIPVGTTMTVVDRAGESFHCRTAGQYRFVPLVVPDGGG</sequence>
<dbReference type="Proteomes" id="UP000593758">
    <property type="component" value="Chromosome"/>
</dbReference>
<dbReference type="GO" id="GO:0004719">
    <property type="term" value="F:protein-L-isoaspartate (D-aspartate) O-methyltransferase activity"/>
    <property type="evidence" value="ECO:0007669"/>
    <property type="project" value="UniProtKB-EC"/>
</dbReference>
<dbReference type="InterPro" id="IPR029063">
    <property type="entry name" value="SAM-dependent_MTases_sf"/>
</dbReference>
<evidence type="ECO:0000256" key="10">
    <source>
        <dbReference type="ARBA" id="ARBA00031323"/>
    </source>
</evidence>
<dbReference type="EMBL" id="CP063169">
    <property type="protein sequence ID" value="QOR71035.1"/>
    <property type="molecule type" value="Genomic_DNA"/>
</dbReference>
<dbReference type="GO" id="GO:0005737">
    <property type="term" value="C:cytoplasm"/>
    <property type="evidence" value="ECO:0007669"/>
    <property type="project" value="UniProtKB-SubCell"/>
</dbReference>
<evidence type="ECO:0000256" key="5">
    <source>
        <dbReference type="ARBA" id="ARBA00022490"/>
    </source>
</evidence>
<accession>A0A7M1SU30</accession>
<evidence type="ECO:0000256" key="3">
    <source>
        <dbReference type="ARBA" id="ARBA00011890"/>
    </source>
</evidence>
<dbReference type="Gene3D" id="3.40.50.150">
    <property type="entry name" value="Vaccinia Virus protein VP39"/>
    <property type="match status" value="1"/>
</dbReference>
<dbReference type="AlphaFoldDB" id="A0A7M1SU30"/>
<gene>
    <name evidence="12" type="ORF">IM660_01590</name>
</gene>
<dbReference type="PANTHER" id="PTHR11579">
    <property type="entry name" value="PROTEIN-L-ISOASPARTATE O-METHYLTRANSFERASE"/>
    <property type="match status" value="1"/>
</dbReference>
<evidence type="ECO:0000313" key="13">
    <source>
        <dbReference type="Proteomes" id="UP000593758"/>
    </source>
</evidence>
<dbReference type="GO" id="GO:0032259">
    <property type="term" value="P:methylation"/>
    <property type="evidence" value="ECO:0007669"/>
    <property type="project" value="UniProtKB-KW"/>
</dbReference>
<evidence type="ECO:0000313" key="12">
    <source>
        <dbReference type="EMBL" id="QOR71035.1"/>
    </source>
</evidence>